<protein>
    <submittedName>
        <fullName evidence="2">Kinesin light chain</fullName>
    </submittedName>
</protein>
<dbReference type="STRING" id="498257.G2XA50"/>
<dbReference type="PANTHER" id="PTHR46082:SF6">
    <property type="entry name" value="AAA+ ATPASE DOMAIN-CONTAINING PROTEIN-RELATED"/>
    <property type="match status" value="1"/>
</dbReference>
<dbReference type="OrthoDB" id="1658288at2759"/>
<dbReference type="InterPro" id="IPR000845">
    <property type="entry name" value="Nucleoside_phosphorylase_d"/>
</dbReference>
<dbReference type="InterPro" id="IPR053137">
    <property type="entry name" value="NLR-like"/>
</dbReference>
<gene>
    <name evidence="2" type="ORF">VDAG_06953</name>
</gene>
<evidence type="ECO:0000313" key="2">
    <source>
        <dbReference type="EMBL" id="EGY15789.1"/>
    </source>
</evidence>
<proteinExistence type="predicted"/>
<dbReference type="InterPro" id="IPR035994">
    <property type="entry name" value="Nucleoside_phosphorylase_sf"/>
</dbReference>
<dbReference type="GO" id="GO:0003824">
    <property type="term" value="F:catalytic activity"/>
    <property type="evidence" value="ECO:0007669"/>
    <property type="project" value="InterPro"/>
</dbReference>
<dbReference type="EMBL" id="DS572709">
    <property type="protein sequence ID" value="EGY15789.1"/>
    <property type="molecule type" value="Genomic_DNA"/>
</dbReference>
<dbReference type="OMA" id="WDELPSC"/>
<dbReference type="KEGG" id="vda:VDAG_06953"/>
<keyword evidence="3" id="KW-1185">Reference proteome</keyword>
<dbReference type="Proteomes" id="UP000001611">
    <property type="component" value="Unassembled WGS sequence"/>
</dbReference>
<dbReference type="eggNOG" id="KOG1840">
    <property type="taxonomic scope" value="Eukaryota"/>
</dbReference>
<organism evidence="2 3">
    <name type="scientific">Verticillium dahliae (strain VdLs.17 / ATCC MYA-4575 / FGSC 10137)</name>
    <name type="common">Verticillium wilt</name>
    <dbReference type="NCBI Taxonomy" id="498257"/>
    <lineage>
        <taxon>Eukaryota</taxon>
        <taxon>Fungi</taxon>
        <taxon>Dikarya</taxon>
        <taxon>Ascomycota</taxon>
        <taxon>Pezizomycotina</taxon>
        <taxon>Sordariomycetes</taxon>
        <taxon>Hypocreomycetidae</taxon>
        <taxon>Glomerellales</taxon>
        <taxon>Plectosphaerellaceae</taxon>
        <taxon>Verticillium</taxon>
    </lineage>
</organism>
<dbReference type="Pfam" id="PF01048">
    <property type="entry name" value="PNP_UDP_1"/>
    <property type="match status" value="1"/>
</dbReference>
<dbReference type="InParanoid" id="G2XA50"/>
<feature type="domain" description="Nucleoside phosphorylase" evidence="1">
    <location>
        <begin position="14"/>
        <end position="271"/>
    </location>
</feature>
<evidence type="ECO:0000259" key="1">
    <source>
        <dbReference type="Pfam" id="PF01048"/>
    </source>
</evidence>
<sequence length="677" mass="74103">MEPSRPRSCRSFGVAIICALEIEADAVKASFDNDWDTSAGLPYDKAPGDPNVYFNGSIDRHNVVLVRLPGPGKVNAAIGASNCRASYPNIKLAILVGICSTIPLASDGNTKIALGDVIISEGVIEYDLGHQTTDRFTRKEDLLHSLGRPGLQVRSLLTKLKSLRSRRSMQRQMADCLGAIQYAPGMARGTPLTDRNQTFHDPCLTHERVRCGDCGCGGQVGSHNPLNREIHPPTVHFGLIASGDTVVGSKEKMDHVLRSENILAFDSESAGVWDIFPSIAIRGAGTYVDGTRTTGGDRRAASTAAACVKVLLSDWQPGLCSQHEEEPSEPCAVIEPDNGPWFIVPYARNGNFVERTAIMTQLWRNPSMEASQSRLLLFGLAGTGKTQIALEYANRFREANPTASVFWIRANTPEQINQTFKDIAQECQIPGCHDLEVDPLVTVSNWLNKTQGNVWLMVIDNADDIQALFPPEGGTARSDCEVARSWLGHLVPQSLDNGSSDELQALASKLGQLPMALVQATYFIQANSLSIADYISLVEESDESFFRLLSEEFETAGREPTAPRTVAQSWIVLFRQIQLQDTLAGELLSMMSFFHHESIPLEVLWKWSLQRQDRGPGSRIDFTKALGRLKAFSLVVEENPGYLSVHRLVHLVTPYACQSGNQACSMGGGSGYPHGIR</sequence>
<reference evidence="3" key="2">
    <citation type="journal article" date="2011" name="PLoS Pathog.">
        <title>Comparative genomics yields insights into niche adaptation of plant vascular wilt pathogens.</title>
        <authorList>
            <person name="Klosterman S.J."/>
            <person name="Subbarao K.V."/>
            <person name="Kang S."/>
            <person name="Veronese P."/>
            <person name="Gold S.E."/>
            <person name="Thomma B.P.H.J."/>
            <person name="Chen Z."/>
            <person name="Henrissat B."/>
            <person name="Lee Y.-H."/>
            <person name="Park J."/>
            <person name="Garcia-Pedrajas M.D."/>
            <person name="Barbara D.J."/>
            <person name="Anchieta A."/>
            <person name="de Jonge R."/>
            <person name="Santhanam P."/>
            <person name="Maruthachalam K."/>
            <person name="Atallah Z."/>
            <person name="Amyotte S.G."/>
            <person name="Paz Z."/>
            <person name="Inderbitzin P."/>
            <person name="Hayes R.J."/>
            <person name="Heiman D.I."/>
            <person name="Young S."/>
            <person name="Zeng Q."/>
            <person name="Engels R."/>
            <person name="Galagan J."/>
            <person name="Cuomo C.A."/>
            <person name="Dobinson K.F."/>
            <person name="Ma L.-J."/>
        </authorList>
    </citation>
    <scope>NUCLEOTIDE SEQUENCE [LARGE SCALE GENOMIC DNA]</scope>
    <source>
        <strain evidence="3">VdLs.17 / ATCC MYA-4575 / FGSC 10137</strain>
    </source>
</reference>
<dbReference type="HOGENOM" id="CLU_000288_125_3_1"/>
<dbReference type="GO" id="GO:0009116">
    <property type="term" value="P:nucleoside metabolic process"/>
    <property type="evidence" value="ECO:0007669"/>
    <property type="project" value="InterPro"/>
</dbReference>
<accession>G2XA50</accession>
<dbReference type="RefSeq" id="XP_009654153.1">
    <property type="nucleotide sequence ID" value="XM_009655858.1"/>
</dbReference>
<name>G2XA50_VERDV</name>
<dbReference type="Gene3D" id="3.40.50.300">
    <property type="entry name" value="P-loop containing nucleotide triphosphate hydrolases"/>
    <property type="match status" value="1"/>
</dbReference>
<dbReference type="AlphaFoldDB" id="G2XA50"/>
<evidence type="ECO:0000313" key="3">
    <source>
        <dbReference type="Proteomes" id="UP000001611"/>
    </source>
</evidence>
<dbReference type="GeneID" id="20708416"/>
<dbReference type="InterPro" id="IPR027417">
    <property type="entry name" value="P-loop_NTPase"/>
</dbReference>
<dbReference type="Gene3D" id="3.40.50.1580">
    <property type="entry name" value="Nucleoside phosphorylase domain"/>
    <property type="match status" value="1"/>
</dbReference>
<reference evidence="2 3" key="1">
    <citation type="submission" date="2008-03" db="EMBL/GenBank/DDBJ databases">
        <title>The Genome Sequence of Verticillium dahliae VdLs.17.</title>
        <authorList>
            <consortium name="The Broad Institute Genome Sequencing Platform"/>
            <person name="Ma L.-J.J."/>
            <person name="Klosterman S.J."/>
            <person name="Subbarao K."/>
            <person name="Dobinson K."/>
            <person name="Veronese P."/>
            <person name="Kang S."/>
            <person name="Gold S.E."/>
            <person name="Young S."/>
            <person name="Jaffe D."/>
            <person name="Gnerre S."/>
            <person name="Berlin A."/>
            <person name="Heiman D."/>
            <person name="Hepburn T."/>
            <person name="Sykes S."/>
            <person name="Alvarado L."/>
            <person name="Kodira C.D."/>
            <person name="Lander E."/>
            <person name="Galagan J."/>
            <person name="Nusbaum C."/>
            <person name="Birren B."/>
        </authorList>
    </citation>
    <scope>NUCLEOTIDE SEQUENCE [LARGE SCALE GENOMIC DNA]</scope>
    <source>
        <strain evidence="3">VdLs.17 / ATCC MYA-4575 / FGSC 10137</strain>
    </source>
</reference>
<dbReference type="PANTHER" id="PTHR46082">
    <property type="entry name" value="ATP/GTP-BINDING PROTEIN-RELATED"/>
    <property type="match status" value="1"/>
</dbReference>
<dbReference type="SUPFAM" id="SSF53167">
    <property type="entry name" value="Purine and uridine phosphorylases"/>
    <property type="match status" value="1"/>
</dbReference>
<dbReference type="SUPFAM" id="SSF52540">
    <property type="entry name" value="P-loop containing nucleoside triphosphate hydrolases"/>
    <property type="match status" value="1"/>
</dbReference>